<evidence type="ECO:0000313" key="2">
    <source>
        <dbReference type="Proteomes" id="UP000232229"/>
    </source>
</evidence>
<reference evidence="1 2" key="1">
    <citation type="submission" date="2017-08" db="EMBL/GenBank/DDBJ databases">
        <title>Complete Genome Sequence of Mesoplasma chauliocola.</title>
        <authorList>
            <person name="Knight T.F.Jr."/>
            <person name="Citino T."/>
        </authorList>
    </citation>
    <scope>NUCLEOTIDE SEQUENCE [LARGE SCALE GENOMIC DNA]</scope>
    <source>
        <strain evidence="1 2">CHPA-2</strain>
    </source>
</reference>
<accession>A0A249SN28</accession>
<dbReference type="AlphaFoldDB" id="A0A249SN28"/>
<protein>
    <submittedName>
        <fullName evidence="1">Uncharacterized protein</fullName>
    </submittedName>
</protein>
<sequence length="101" mass="11756">MKDNEILENLNIKKIKGDLFIEDKNIDKEIKRISKEISEEYKKQILQNINSYIRKLIEKIINELKDFLRVNLKPEDILVAAGSIPSGLQDNIYEEIGNIAK</sequence>
<keyword evidence="2" id="KW-1185">Reference proteome</keyword>
<gene>
    <name evidence="1" type="ORF">CK556_01730</name>
</gene>
<name>A0A249SN28_9MOLU</name>
<dbReference type="KEGG" id="mchc:CK556_01730"/>
<dbReference type="Gene3D" id="3.40.1190.20">
    <property type="match status" value="1"/>
</dbReference>
<evidence type="ECO:0000313" key="1">
    <source>
        <dbReference type="EMBL" id="ASZ09075.1"/>
    </source>
</evidence>
<dbReference type="InterPro" id="IPR029056">
    <property type="entry name" value="Ribokinase-like"/>
</dbReference>
<organism evidence="1 2">
    <name type="scientific">Mesoplasma chauliocola</name>
    <dbReference type="NCBI Taxonomy" id="216427"/>
    <lineage>
        <taxon>Bacteria</taxon>
        <taxon>Bacillati</taxon>
        <taxon>Mycoplasmatota</taxon>
        <taxon>Mollicutes</taxon>
        <taxon>Entomoplasmatales</taxon>
        <taxon>Entomoplasmataceae</taxon>
        <taxon>Mesoplasma</taxon>
    </lineage>
</organism>
<dbReference type="Proteomes" id="UP000232229">
    <property type="component" value="Chromosome"/>
</dbReference>
<dbReference type="RefSeq" id="WP_027875658.1">
    <property type="nucleotide sequence ID" value="NZ_CP023173.1"/>
</dbReference>
<dbReference type="EMBL" id="CP023173">
    <property type="protein sequence ID" value="ASZ09075.1"/>
    <property type="molecule type" value="Genomic_DNA"/>
</dbReference>
<proteinExistence type="predicted"/>
<dbReference type="STRING" id="1336232.GCA_000518825_01435"/>